<dbReference type="UniPathway" id="UPA00223"/>
<dbReference type="InterPro" id="IPR036969">
    <property type="entry name" value="Citrate_synthase_sf"/>
</dbReference>
<dbReference type="GO" id="GO:0005829">
    <property type="term" value="C:cytosol"/>
    <property type="evidence" value="ECO:0007669"/>
    <property type="project" value="TreeGrafter"/>
</dbReference>
<reference evidence="7 8" key="2">
    <citation type="journal article" date="2010" name="J. Bacteriol.">
        <title>Genome sequence of the polysaccharide-degrading, thermophilic anaerobe Spirochaeta thermophila DSM 6192.</title>
        <authorList>
            <person name="Angelov A."/>
            <person name="Liebl S."/>
            <person name="Ballschmiter M."/>
            <person name="Bomeke M."/>
            <person name="Lehmann R."/>
            <person name="Liesegang H."/>
            <person name="Daniel R."/>
            <person name="Liebl W."/>
        </authorList>
    </citation>
    <scope>NUCLEOTIDE SEQUENCE [LARGE SCALE GENOMIC DNA]</scope>
    <source>
        <strain evidence="8">ATCC 49972 / DSM 6192 / RI 19.B1</strain>
    </source>
</reference>
<dbReference type="Proteomes" id="UP000001296">
    <property type="component" value="Chromosome"/>
</dbReference>
<protein>
    <recommendedName>
        <fullName evidence="5">Citrate synthase</fullName>
    </recommendedName>
</protein>
<feature type="active site" evidence="6">
    <location>
        <position position="389"/>
    </location>
</feature>
<dbReference type="PaxDb" id="665571-STHERM_c11610"/>
<evidence type="ECO:0000256" key="6">
    <source>
        <dbReference type="PIRSR" id="PIRSR001369-1"/>
    </source>
</evidence>
<comment type="catalytic activity">
    <reaction evidence="4">
        <text>oxaloacetate + acetyl-CoA + H2O = citrate + CoA + H(+)</text>
        <dbReference type="Rhea" id="RHEA:16845"/>
        <dbReference type="ChEBI" id="CHEBI:15377"/>
        <dbReference type="ChEBI" id="CHEBI:15378"/>
        <dbReference type="ChEBI" id="CHEBI:16452"/>
        <dbReference type="ChEBI" id="CHEBI:16947"/>
        <dbReference type="ChEBI" id="CHEBI:57287"/>
        <dbReference type="ChEBI" id="CHEBI:57288"/>
        <dbReference type="EC" id="2.3.3.16"/>
    </reaction>
</comment>
<gene>
    <name evidence="7" type="ordered locus">STHERM_c11610</name>
</gene>
<evidence type="ECO:0000256" key="2">
    <source>
        <dbReference type="ARBA" id="ARBA00010566"/>
    </source>
</evidence>
<dbReference type="eggNOG" id="COG0372">
    <property type="taxonomic scope" value="Bacteria"/>
</dbReference>
<dbReference type="SUPFAM" id="SSF48256">
    <property type="entry name" value="Citrate synthase"/>
    <property type="match status" value="1"/>
</dbReference>
<dbReference type="PANTHER" id="PTHR11739">
    <property type="entry name" value="CITRATE SYNTHASE"/>
    <property type="match status" value="1"/>
</dbReference>
<dbReference type="NCBIfam" id="NF010635">
    <property type="entry name" value="PRK14032.1"/>
    <property type="match status" value="1"/>
</dbReference>
<dbReference type="AlphaFoldDB" id="E0RSW6"/>
<proteinExistence type="inferred from homology"/>
<dbReference type="PANTHER" id="PTHR11739:SF4">
    <property type="entry name" value="CITRATE SYNTHASE, PEROXISOMAL"/>
    <property type="match status" value="1"/>
</dbReference>
<evidence type="ECO:0000313" key="7">
    <source>
        <dbReference type="EMBL" id="ADN02103.1"/>
    </source>
</evidence>
<dbReference type="CDD" id="cd06113">
    <property type="entry name" value="citrate_synt_like_1_2"/>
    <property type="match status" value="1"/>
</dbReference>
<dbReference type="InterPro" id="IPR016142">
    <property type="entry name" value="Citrate_synth-like_lrg_a-sub"/>
</dbReference>
<organism evidence="7 8">
    <name type="scientific">Winmispira thermophila (strain ATCC 49972 / DSM 6192 / RI 19.B1)</name>
    <name type="common">Spirochaeta thermophila</name>
    <dbReference type="NCBI Taxonomy" id="665571"/>
    <lineage>
        <taxon>Bacteria</taxon>
        <taxon>Pseudomonadati</taxon>
        <taxon>Spirochaetota</taxon>
        <taxon>Spirochaetia</taxon>
        <taxon>Winmispirales</taxon>
        <taxon>Winmispiraceae</taxon>
        <taxon>Winmispira</taxon>
    </lineage>
</organism>
<comment type="similarity">
    <text evidence="2 5">Belongs to the citrate synthase family.</text>
</comment>
<dbReference type="PRINTS" id="PR00143">
    <property type="entry name" value="CITRTSNTHASE"/>
</dbReference>
<name>E0RSW6_WINT6</name>
<accession>E0RSW6</accession>
<evidence type="ECO:0000256" key="1">
    <source>
        <dbReference type="ARBA" id="ARBA00004751"/>
    </source>
</evidence>
<dbReference type="PIRSF" id="PIRSF001369">
    <property type="entry name" value="Citrate_synth"/>
    <property type="match status" value="1"/>
</dbReference>
<dbReference type="KEGG" id="sta:STHERM_c11610"/>
<reference key="1">
    <citation type="submission" date="2009-08" db="EMBL/GenBank/DDBJ databases">
        <title>The genome sequence of Spirochaeta thermophila DSM6192.</title>
        <authorList>
            <person name="Angelov A."/>
            <person name="Mientus M."/>
            <person name="Wittenberg S."/>
            <person name="Lehmann R."/>
            <person name="Liesegang H."/>
            <person name="Daniel R."/>
            <person name="Liebl W."/>
        </authorList>
    </citation>
    <scope>NUCLEOTIDE SEQUENCE</scope>
    <source>
        <strain>DSM 6192</strain>
    </source>
</reference>
<evidence type="ECO:0000256" key="3">
    <source>
        <dbReference type="ARBA" id="ARBA00022679"/>
    </source>
</evidence>
<evidence type="ECO:0000256" key="5">
    <source>
        <dbReference type="PIRNR" id="PIRNR001369"/>
    </source>
</evidence>
<dbReference type="RefSeq" id="WP_013313944.1">
    <property type="nucleotide sequence ID" value="NC_014484.1"/>
</dbReference>
<dbReference type="Gene3D" id="1.10.580.10">
    <property type="entry name" value="Citrate Synthase, domain 1"/>
    <property type="match status" value="1"/>
</dbReference>
<dbReference type="InterPro" id="IPR002020">
    <property type="entry name" value="Citrate_synthase"/>
</dbReference>
<dbReference type="GO" id="GO:0036440">
    <property type="term" value="F:citrate synthase activity"/>
    <property type="evidence" value="ECO:0007669"/>
    <property type="project" value="UniProtKB-EC"/>
</dbReference>
<sequence length="453" mass="50529">MELTAREKAFLEKITPIARKNNTIDPALYSRYNVKRGLRNEDGSGVLVGLTEIGEVHGYVIDEGEAVPVPGRLLYRGISVEDLVAGFQADGRFGFEETAFLLLFGYLPTKSELEEFQAVLGENRDLPGDFTESTILKNPSSDIMNKLARSVLTLYSFDPNPEDLSIVNVLRQSIELISRFPVLVAYGYQAKRHYYHGESLYIHPPQPDLSTAENFLYLIRPDKEYTRSEAEILDLALVLHAEHGGGNNSTFTIHVVTSAATDVYSAVAAAIGSLKGAKHGGANIKVMAMMEDIKAHVKDWSDEQEVRDYLVKILNKEAFDRSGLVYGMGHAVYTISDPRAVLLREKAETLAKEKGFEEEFGLYELIARLTPELFAEIKKSNKVIAPNVDFYSGFVYKMLGIPTELYTPIFAIARIAGWSAHLVEELISGGRIIRPAYKNVIGKREYVPLDRRG</sequence>
<dbReference type="GO" id="GO:0005975">
    <property type="term" value="P:carbohydrate metabolic process"/>
    <property type="evidence" value="ECO:0007669"/>
    <property type="project" value="TreeGrafter"/>
</dbReference>
<evidence type="ECO:0000256" key="4">
    <source>
        <dbReference type="ARBA" id="ARBA00049288"/>
    </source>
</evidence>
<dbReference type="InterPro" id="IPR024176">
    <property type="entry name" value="Citrate_synthase_bac-typ"/>
</dbReference>
<comment type="pathway">
    <text evidence="1">Carbohydrate metabolism; tricarboxylic acid cycle; isocitrate from oxaloacetate: step 1/2.</text>
</comment>
<dbReference type="Gene3D" id="1.10.230.10">
    <property type="entry name" value="Cytochrome P450-Terp, domain 2"/>
    <property type="match status" value="1"/>
</dbReference>
<dbReference type="GO" id="GO:0006099">
    <property type="term" value="P:tricarboxylic acid cycle"/>
    <property type="evidence" value="ECO:0007669"/>
    <property type="project" value="UniProtKB-UniPathway"/>
</dbReference>
<keyword evidence="3 5" id="KW-0808">Transferase</keyword>
<dbReference type="InterPro" id="IPR016143">
    <property type="entry name" value="Citrate_synth-like_sm_a-sub"/>
</dbReference>
<dbReference type="EMBL" id="CP001698">
    <property type="protein sequence ID" value="ADN02103.1"/>
    <property type="molecule type" value="Genomic_DNA"/>
</dbReference>
<feature type="active site" evidence="6">
    <location>
        <position position="330"/>
    </location>
</feature>
<dbReference type="Pfam" id="PF00285">
    <property type="entry name" value="Citrate_synt"/>
    <property type="match status" value="1"/>
</dbReference>
<dbReference type="HOGENOM" id="CLU_025068_2_2_12"/>
<evidence type="ECO:0000313" key="8">
    <source>
        <dbReference type="Proteomes" id="UP000001296"/>
    </source>
</evidence>